<accession>X1C6K7</accession>
<dbReference type="InterPro" id="IPR004547">
    <property type="entry name" value="Glucosamine6P_isomerase"/>
</dbReference>
<feature type="non-terminal residue" evidence="2">
    <location>
        <position position="136"/>
    </location>
</feature>
<protein>
    <recommendedName>
        <fullName evidence="1">Glucosamine/galactosamine-6-phosphate isomerase domain-containing protein</fullName>
    </recommendedName>
</protein>
<dbReference type="SUPFAM" id="SSF100950">
    <property type="entry name" value="NagB/RpiA/CoA transferase-like"/>
    <property type="match status" value="1"/>
</dbReference>
<organism evidence="2">
    <name type="scientific">marine sediment metagenome</name>
    <dbReference type="NCBI Taxonomy" id="412755"/>
    <lineage>
        <taxon>unclassified sequences</taxon>
        <taxon>metagenomes</taxon>
        <taxon>ecological metagenomes</taxon>
    </lineage>
</organism>
<dbReference type="Pfam" id="PF01182">
    <property type="entry name" value="Glucosamine_iso"/>
    <property type="match status" value="1"/>
</dbReference>
<proteinExistence type="predicted"/>
<dbReference type="GO" id="GO:0004342">
    <property type="term" value="F:glucosamine-6-phosphate deaminase activity"/>
    <property type="evidence" value="ECO:0007669"/>
    <property type="project" value="InterPro"/>
</dbReference>
<dbReference type="GO" id="GO:0006043">
    <property type="term" value="P:glucosamine catabolic process"/>
    <property type="evidence" value="ECO:0007669"/>
    <property type="project" value="TreeGrafter"/>
</dbReference>
<dbReference type="PANTHER" id="PTHR11280:SF6">
    <property type="entry name" value="GLUCOSAMINE-6-PHOSPHATE ISOMERASE NAGB"/>
    <property type="match status" value="1"/>
</dbReference>
<dbReference type="GO" id="GO:0006046">
    <property type="term" value="P:N-acetylglucosamine catabolic process"/>
    <property type="evidence" value="ECO:0007669"/>
    <property type="project" value="TreeGrafter"/>
</dbReference>
<dbReference type="AlphaFoldDB" id="X1C6K7"/>
<dbReference type="GO" id="GO:0005975">
    <property type="term" value="P:carbohydrate metabolic process"/>
    <property type="evidence" value="ECO:0007669"/>
    <property type="project" value="InterPro"/>
</dbReference>
<evidence type="ECO:0000259" key="1">
    <source>
        <dbReference type="Pfam" id="PF01182"/>
    </source>
</evidence>
<evidence type="ECO:0000313" key="2">
    <source>
        <dbReference type="EMBL" id="GAH03721.1"/>
    </source>
</evidence>
<reference evidence="2" key="1">
    <citation type="journal article" date="2014" name="Front. Microbiol.">
        <title>High frequency of phylogenetically diverse reductive dehalogenase-homologous genes in deep subseafloor sedimentary metagenomes.</title>
        <authorList>
            <person name="Kawai M."/>
            <person name="Futagami T."/>
            <person name="Toyoda A."/>
            <person name="Takaki Y."/>
            <person name="Nishi S."/>
            <person name="Hori S."/>
            <person name="Arai W."/>
            <person name="Tsubouchi T."/>
            <person name="Morono Y."/>
            <person name="Uchiyama I."/>
            <person name="Ito T."/>
            <person name="Fujiyama A."/>
            <person name="Inagaki F."/>
            <person name="Takami H."/>
        </authorList>
    </citation>
    <scope>NUCLEOTIDE SEQUENCE</scope>
    <source>
        <strain evidence="2">Expedition CK06-06</strain>
    </source>
</reference>
<name>X1C6K7_9ZZZZ</name>
<dbReference type="EMBL" id="BART01021752">
    <property type="protein sequence ID" value="GAH03721.1"/>
    <property type="molecule type" value="Genomic_DNA"/>
</dbReference>
<gene>
    <name evidence="2" type="ORF">S01H4_40019</name>
</gene>
<comment type="caution">
    <text evidence="2">The sequence shown here is derived from an EMBL/GenBank/DDBJ whole genome shotgun (WGS) entry which is preliminary data.</text>
</comment>
<sequence length="136" mass="15246">MIDLVNINVFPTKLEASNAAADRAVKILQSALDTKSTVCFVAATGASQFDFLESLCKHDEIDWKRTEMFHLDEYIGLSATHPASFRYYLNKRLIEKIHPGKINFIKGDAINTALECKRISEIISRKIIDIAFIGIG</sequence>
<dbReference type="InterPro" id="IPR037171">
    <property type="entry name" value="NagB/RpiA_transferase-like"/>
</dbReference>
<dbReference type="PANTHER" id="PTHR11280">
    <property type="entry name" value="GLUCOSAMINE-6-PHOSPHATE ISOMERASE"/>
    <property type="match status" value="1"/>
</dbReference>
<dbReference type="GO" id="GO:0005737">
    <property type="term" value="C:cytoplasm"/>
    <property type="evidence" value="ECO:0007669"/>
    <property type="project" value="TreeGrafter"/>
</dbReference>
<dbReference type="GO" id="GO:0019262">
    <property type="term" value="P:N-acetylneuraminate catabolic process"/>
    <property type="evidence" value="ECO:0007669"/>
    <property type="project" value="TreeGrafter"/>
</dbReference>
<dbReference type="Gene3D" id="3.40.50.1360">
    <property type="match status" value="1"/>
</dbReference>
<dbReference type="InterPro" id="IPR006148">
    <property type="entry name" value="Glc/Gal-6P_isomerase"/>
</dbReference>
<feature type="domain" description="Glucosamine/galactosamine-6-phosphate isomerase" evidence="1">
    <location>
        <begin position="13"/>
        <end position="136"/>
    </location>
</feature>
<dbReference type="GO" id="GO:0042802">
    <property type="term" value="F:identical protein binding"/>
    <property type="evidence" value="ECO:0007669"/>
    <property type="project" value="TreeGrafter"/>
</dbReference>